<keyword evidence="2" id="KW-1185">Reference proteome</keyword>
<name>A0ABV7C3N8_9PROT</name>
<gene>
    <name evidence="1" type="ORF">ACFOD3_25785</name>
</gene>
<accession>A0ABV7C3N8</accession>
<dbReference type="PROSITE" id="PS51318">
    <property type="entry name" value="TAT"/>
    <property type="match status" value="1"/>
</dbReference>
<reference evidence="2" key="1">
    <citation type="journal article" date="2019" name="Int. J. Syst. Evol. Microbiol.">
        <title>The Global Catalogue of Microorganisms (GCM) 10K type strain sequencing project: providing services to taxonomists for standard genome sequencing and annotation.</title>
        <authorList>
            <consortium name="The Broad Institute Genomics Platform"/>
            <consortium name="The Broad Institute Genome Sequencing Center for Infectious Disease"/>
            <person name="Wu L."/>
            <person name="Ma J."/>
        </authorList>
    </citation>
    <scope>NUCLEOTIDE SEQUENCE [LARGE SCALE GENOMIC DNA]</scope>
    <source>
        <strain evidence="2">CGMCC 1.16855</strain>
    </source>
</reference>
<dbReference type="RefSeq" id="WP_216839786.1">
    <property type="nucleotide sequence ID" value="NZ_JAFNJS010000011.1"/>
</dbReference>
<dbReference type="InterPro" id="IPR006311">
    <property type="entry name" value="TAT_signal"/>
</dbReference>
<sequence>MADAEATLAPPARRRFLTTTAAAGLALVVARGAAAHPAPAPVPDADASLLALANRWRADGAPGEDAAILAALARTREAEAEYSSAVAADDDAAQAAAAERLEQAIADMAELQAEGLRGIALKATRLCRSLAEGGEGGTVISYADAPLARSLAADLARLEPVVITGAAPSHARVNPDAELVRLCATYQAAVDAYNADSGKLEAVDDPLWHRVQELEAKIDGIQPAGLAGVMAKARIAHVRAKAGESEPWATDVLNDMMRLFGHAAA</sequence>
<dbReference type="EMBL" id="JBHRSB010000011">
    <property type="protein sequence ID" value="MFC3003333.1"/>
    <property type="molecule type" value="Genomic_DNA"/>
</dbReference>
<comment type="caution">
    <text evidence="1">The sequence shown here is derived from an EMBL/GenBank/DDBJ whole genome shotgun (WGS) entry which is preliminary data.</text>
</comment>
<protein>
    <submittedName>
        <fullName evidence="1">Uncharacterized protein</fullName>
    </submittedName>
</protein>
<proteinExistence type="predicted"/>
<evidence type="ECO:0000313" key="2">
    <source>
        <dbReference type="Proteomes" id="UP001595420"/>
    </source>
</evidence>
<evidence type="ECO:0000313" key="1">
    <source>
        <dbReference type="EMBL" id="MFC3003333.1"/>
    </source>
</evidence>
<organism evidence="1 2">
    <name type="scientific">Falsiroseomonas tokyonensis</name>
    <dbReference type="NCBI Taxonomy" id="430521"/>
    <lineage>
        <taxon>Bacteria</taxon>
        <taxon>Pseudomonadati</taxon>
        <taxon>Pseudomonadota</taxon>
        <taxon>Alphaproteobacteria</taxon>
        <taxon>Acetobacterales</taxon>
        <taxon>Roseomonadaceae</taxon>
        <taxon>Falsiroseomonas</taxon>
    </lineage>
</organism>
<dbReference type="Proteomes" id="UP001595420">
    <property type="component" value="Unassembled WGS sequence"/>
</dbReference>